<dbReference type="AlphaFoldDB" id="A0AAV3QNW5"/>
<accession>A0AAV3QNW5</accession>
<name>A0AAV3QNW5_LITER</name>
<organism evidence="2 3">
    <name type="scientific">Lithospermum erythrorhizon</name>
    <name type="common">Purple gromwell</name>
    <name type="synonym">Lithospermum officinale var. erythrorhizon</name>
    <dbReference type="NCBI Taxonomy" id="34254"/>
    <lineage>
        <taxon>Eukaryota</taxon>
        <taxon>Viridiplantae</taxon>
        <taxon>Streptophyta</taxon>
        <taxon>Embryophyta</taxon>
        <taxon>Tracheophyta</taxon>
        <taxon>Spermatophyta</taxon>
        <taxon>Magnoliopsida</taxon>
        <taxon>eudicotyledons</taxon>
        <taxon>Gunneridae</taxon>
        <taxon>Pentapetalae</taxon>
        <taxon>asterids</taxon>
        <taxon>lamiids</taxon>
        <taxon>Boraginales</taxon>
        <taxon>Boraginaceae</taxon>
        <taxon>Boraginoideae</taxon>
        <taxon>Lithospermeae</taxon>
        <taxon>Lithospermum</taxon>
    </lineage>
</organism>
<reference evidence="2 3" key="1">
    <citation type="submission" date="2024-01" db="EMBL/GenBank/DDBJ databases">
        <title>The complete chloroplast genome sequence of Lithospermum erythrorhizon: insights into the phylogenetic relationship among Boraginaceae species and the maternal lineages of purple gromwells.</title>
        <authorList>
            <person name="Okada T."/>
            <person name="Watanabe K."/>
        </authorList>
    </citation>
    <scope>NUCLEOTIDE SEQUENCE [LARGE SCALE GENOMIC DNA]</scope>
</reference>
<proteinExistence type="predicted"/>
<dbReference type="EMBL" id="BAABME010005487">
    <property type="protein sequence ID" value="GAA0165769.1"/>
    <property type="molecule type" value="Genomic_DNA"/>
</dbReference>
<sequence length="107" mass="11963">MKAPVEKIWVIFRLNDDLAMEEQSLPYSPLGDLQLSPRETTSPSARGKEISIYRPPTVVRGSLTTEMVDAVSLEAEARAAEKSPQPLMKHILIPSVTYNHQEDMNAQ</sequence>
<feature type="region of interest" description="Disordered" evidence="1">
    <location>
        <begin position="26"/>
        <end position="51"/>
    </location>
</feature>
<dbReference type="Proteomes" id="UP001454036">
    <property type="component" value="Unassembled WGS sequence"/>
</dbReference>
<evidence type="ECO:0000313" key="2">
    <source>
        <dbReference type="EMBL" id="GAA0165769.1"/>
    </source>
</evidence>
<evidence type="ECO:0000313" key="3">
    <source>
        <dbReference type="Proteomes" id="UP001454036"/>
    </source>
</evidence>
<gene>
    <name evidence="2" type="ORF">LIER_21087</name>
</gene>
<evidence type="ECO:0000256" key="1">
    <source>
        <dbReference type="SAM" id="MobiDB-lite"/>
    </source>
</evidence>
<comment type="caution">
    <text evidence="2">The sequence shown here is derived from an EMBL/GenBank/DDBJ whole genome shotgun (WGS) entry which is preliminary data.</text>
</comment>
<protein>
    <submittedName>
        <fullName evidence="2">Uncharacterized protein</fullName>
    </submittedName>
</protein>
<keyword evidence="3" id="KW-1185">Reference proteome</keyword>